<evidence type="ECO:0000313" key="2">
    <source>
        <dbReference type="Proteomes" id="UP001172102"/>
    </source>
</evidence>
<gene>
    <name evidence="1" type="ORF">B0H67DRAFT_553910</name>
</gene>
<name>A0AA40AGE1_9PEZI</name>
<dbReference type="EMBL" id="JAUKUA010000004">
    <property type="protein sequence ID" value="KAK0715359.1"/>
    <property type="molecule type" value="Genomic_DNA"/>
</dbReference>
<sequence length="166" mass="18159">MSWPGPLTVGGNSVTLHGSAQSIYKQILLLSPEYDPHRAQKLGPQKRDDGGMVTCSGDPVPEPWKWCAEGFRYLEALGGGESGCMVGANTCARVSCSTSCGIFLCNKCEGDFWLLCRNIVSDMAVILGLCTTWDWESQAIWGGGRLDYEGYWTEMMEVDCAVLDDE</sequence>
<comment type="caution">
    <text evidence="1">The sequence shown here is derived from an EMBL/GenBank/DDBJ whole genome shotgun (WGS) entry which is preliminary data.</text>
</comment>
<proteinExistence type="predicted"/>
<dbReference type="AlphaFoldDB" id="A0AA40AGE1"/>
<accession>A0AA40AGE1</accession>
<protein>
    <submittedName>
        <fullName evidence="1">Uncharacterized protein</fullName>
    </submittedName>
</protein>
<organism evidence="1 2">
    <name type="scientific">Lasiosphaeris hirsuta</name>
    <dbReference type="NCBI Taxonomy" id="260670"/>
    <lineage>
        <taxon>Eukaryota</taxon>
        <taxon>Fungi</taxon>
        <taxon>Dikarya</taxon>
        <taxon>Ascomycota</taxon>
        <taxon>Pezizomycotina</taxon>
        <taxon>Sordariomycetes</taxon>
        <taxon>Sordariomycetidae</taxon>
        <taxon>Sordariales</taxon>
        <taxon>Lasiosphaeriaceae</taxon>
        <taxon>Lasiosphaeris</taxon>
    </lineage>
</organism>
<reference evidence="1" key="1">
    <citation type="submission" date="2023-06" db="EMBL/GenBank/DDBJ databases">
        <title>Genome-scale phylogeny and comparative genomics of the fungal order Sordariales.</title>
        <authorList>
            <consortium name="Lawrence Berkeley National Laboratory"/>
            <person name="Hensen N."/>
            <person name="Bonometti L."/>
            <person name="Westerberg I."/>
            <person name="Brannstrom I.O."/>
            <person name="Guillou S."/>
            <person name="Cros-Aarteil S."/>
            <person name="Calhoun S."/>
            <person name="Haridas S."/>
            <person name="Kuo A."/>
            <person name="Mondo S."/>
            <person name="Pangilinan J."/>
            <person name="Riley R."/>
            <person name="Labutti K."/>
            <person name="Andreopoulos B."/>
            <person name="Lipzen A."/>
            <person name="Chen C."/>
            <person name="Yanf M."/>
            <person name="Daum C."/>
            <person name="Ng V."/>
            <person name="Clum A."/>
            <person name="Steindorff A."/>
            <person name="Ohm R."/>
            <person name="Martin F."/>
            <person name="Silar P."/>
            <person name="Natvig D."/>
            <person name="Lalanne C."/>
            <person name="Gautier V."/>
            <person name="Ament-Velasquez S.L."/>
            <person name="Kruys A."/>
            <person name="Hutchinson M.I."/>
            <person name="Powell A.J."/>
            <person name="Barry K."/>
            <person name="Miller A.N."/>
            <person name="Grigoriev I.V."/>
            <person name="Debuchy R."/>
            <person name="Gladieux P."/>
            <person name="Thoren M.H."/>
            <person name="Johannesson H."/>
        </authorList>
    </citation>
    <scope>NUCLEOTIDE SEQUENCE</scope>
    <source>
        <strain evidence="1">SMH4607-1</strain>
    </source>
</reference>
<evidence type="ECO:0000313" key="1">
    <source>
        <dbReference type="EMBL" id="KAK0715359.1"/>
    </source>
</evidence>
<dbReference type="Proteomes" id="UP001172102">
    <property type="component" value="Unassembled WGS sequence"/>
</dbReference>
<keyword evidence="2" id="KW-1185">Reference proteome</keyword>